<evidence type="ECO:0000313" key="3">
    <source>
        <dbReference type="Proteomes" id="UP000249008"/>
    </source>
</evidence>
<dbReference type="EC" id="4.1.3.6" evidence="1"/>
<reference evidence="2 3" key="1">
    <citation type="submission" date="2018-06" db="EMBL/GenBank/DDBJ databases">
        <authorList>
            <consortium name="Pathogen Informatics"/>
            <person name="Doyle S."/>
        </authorList>
    </citation>
    <scope>NUCLEOTIDE SEQUENCE [LARGE SCALE GENOMIC DNA]</scope>
    <source>
        <strain evidence="2 3">NCTC12112</strain>
    </source>
</reference>
<dbReference type="EC" id="2.8.3.10" evidence="1"/>
<dbReference type="NCBIfam" id="TIGR01584">
    <property type="entry name" value="citF"/>
    <property type="match status" value="1"/>
</dbReference>
<dbReference type="GO" id="GO:0006084">
    <property type="term" value="P:acetyl-CoA metabolic process"/>
    <property type="evidence" value="ECO:0007669"/>
    <property type="project" value="UniProtKB-UniRule"/>
</dbReference>
<dbReference type="Gene3D" id="3.40.1080.10">
    <property type="entry name" value="Glutaconate Coenzyme A-transferase"/>
    <property type="match status" value="2"/>
</dbReference>
<dbReference type="Proteomes" id="UP000249008">
    <property type="component" value="Chromosome 1"/>
</dbReference>
<comment type="subcellular location">
    <subcellularLocation>
        <location evidence="1">Cytoplasm</location>
    </subcellularLocation>
</comment>
<dbReference type="GO" id="GO:0008814">
    <property type="term" value="F:citrate CoA-transferase activity"/>
    <property type="evidence" value="ECO:0007669"/>
    <property type="project" value="UniProtKB-UniRule"/>
</dbReference>
<dbReference type="InterPro" id="IPR006472">
    <property type="entry name" value="Citrate_lyase_asu"/>
</dbReference>
<comment type="catalytic activity">
    <reaction evidence="1">
        <text>citrate = oxaloacetate + acetate</text>
        <dbReference type="Rhea" id="RHEA:10760"/>
        <dbReference type="ChEBI" id="CHEBI:16452"/>
        <dbReference type="ChEBI" id="CHEBI:16947"/>
        <dbReference type="ChEBI" id="CHEBI:30089"/>
        <dbReference type="EC" id="4.1.3.6"/>
    </reaction>
</comment>
<dbReference type="InterPro" id="IPR037171">
    <property type="entry name" value="NagB/RpiA_transferase-like"/>
</dbReference>
<keyword evidence="1" id="KW-0963">Cytoplasm</keyword>
<evidence type="ECO:0000313" key="2">
    <source>
        <dbReference type="EMBL" id="SQJ06873.1"/>
    </source>
</evidence>
<protein>
    <recommendedName>
        <fullName evidence="1">Citrate lyase alpha chain</fullName>
        <shortName evidence="1">Citrase alpha chain</shortName>
        <ecNumber evidence="1">2.8.3.10</ecNumber>
        <ecNumber evidence="1">4.1.3.6</ecNumber>
    </recommendedName>
    <alternativeName>
        <fullName evidence="1">Citrate (pro-3S)-lyase alpha chain</fullName>
    </alternativeName>
    <alternativeName>
        <fullName evidence="1">Citrate CoA-transferase subunit</fullName>
    </alternativeName>
</protein>
<dbReference type="PIRSF" id="PIRSF009451">
    <property type="entry name" value="Citrt_lyas_alpha"/>
    <property type="match status" value="1"/>
</dbReference>
<name>A0AAX2JBW7_9FUSO</name>
<dbReference type="GO" id="GO:0005737">
    <property type="term" value="C:cytoplasm"/>
    <property type="evidence" value="ECO:0007669"/>
    <property type="project" value="UniProtKB-SubCell"/>
</dbReference>
<keyword evidence="1 2" id="KW-0456">Lyase</keyword>
<dbReference type="GO" id="GO:0009346">
    <property type="term" value="C:ATP-independent citrate lyase complex"/>
    <property type="evidence" value="ECO:0007669"/>
    <property type="project" value="UniProtKB-UniRule"/>
</dbReference>
<dbReference type="Pfam" id="PF04223">
    <property type="entry name" value="CitF"/>
    <property type="match status" value="1"/>
</dbReference>
<dbReference type="GeneID" id="78453391"/>
<dbReference type="AlphaFoldDB" id="A0AAX2JBW7"/>
<keyword evidence="1" id="KW-0808">Transferase</keyword>
<gene>
    <name evidence="2" type="primary">citF_2</name>
    <name evidence="2" type="ORF">NCTC12112_02103</name>
</gene>
<dbReference type="PANTHER" id="PTHR40596">
    <property type="entry name" value="CITRATE LYASE ALPHA CHAIN"/>
    <property type="match status" value="1"/>
</dbReference>
<comment type="catalytic activity">
    <reaction evidence="1">
        <text>citrate + acetyl-CoA = (3S)-citryl-CoA + acetate</text>
        <dbReference type="Rhea" id="RHEA:19405"/>
        <dbReference type="ChEBI" id="CHEBI:16947"/>
        <dbReference type="ChEBI" id="CHEBI:30089"/>
        <dbReference type="ChEBI" id="CHEBI:57288"/>
        <dbReference type="ChEBI" id="CHEBI:57321"/>
        <dbReference type="EC" id="2.8.3.10"/>
    </reaction>
</comment>
<evidence type="ECO:0000256" key="1">
    <source>
        <dbReference type="PIRNR" id="PIRNR009451"/>
    </source>
</evidence>
<dbReference type="EMBL" id="LS483487">
    <property type="protein sequence ID" value="SQJ06873.1"/>
    <property type="molecule type" value="Genomic_DNA"/>
</dbReference>
<sequence>MKNILGREVPDFIEGYGKINHYNGYLANTTGVVKKNYNFKTVTPNDKKLHTDFEKLMDKLPLKDGMVVSFHHHLRNGDYVLNLVMAEIAKRGYKDVTLVASSIFPCHKPVVEMIEKGIVTQIYAGYMSGPVAQAISQGKMQKPAVMHTHGGRARIMETGEVEVDIAFVAAPTSDEYGNINGVDGKSACGALGYAHSDVENAKLVVAITDNLVPYPNTTIEINQTLIDYVLVVDAIGDPKGIVSGTTQITKNPIGLKVADLTAKFIEQSGYLKDGMSFQTGAGGISLAVAAEVRNLMKSKNIVGSFAAGGITGYIVDMYKDGLFKALFDVQCFDLNAIKSAKENPNHIKMSATMYANANNKGSVVNMLDIVILGATEMDTNFNVNVTTGSDGVIMGGSGGHSDTAAGSKLCIIVSQLVNARISVVKDRITTVTTPGETVDVLVTERGIAINPLRKDLIEKFKNSNLPIKTIEELKEIAEAMTGKEEAIEFEDKVVAVVQYRDGSIVDVVRQVKNN</sequence>
<proteinExistence type="predicted"/>
<dbReference type="KEGG" id="ful:C4N20_01130"/>
<accession>A0AAX2JBW7</accession>
<organism evidence="2 3">
    <name type="scientific">Fusobacterium ulcerans</name>
    <dbReference type="NCBI Taxonomy" id="861"/>
    <lineage>
        <taxon>Bacteria</taxon>
        <taxon>Fusobacteriati</taxon>
        <taxon>Fusobacteriota</taxon>
        <taxon>Fusobacteriia</taxon>
        <taxon>Fusobacteriales</taxon>
        <taxon>Fusobacteriaceae</taxon>
        <taxon>Fusobacterium</taxon>
    </lineage>
</organism>
<dbReference type="GO" id="GO:0008815">
    <property type="term" value="F:citrate (pro-3S)-lyase activity"/>
    <property type="evidence" value="ECO:0007669"/>
    <property type="project" value="UniProtKB-UniRule"/>
</dbReference>
<dbReference type="PANTHER" id="PTHR40596:SF1">
    <property type="entry name" value="CITRATE LYASE ALPHA CHAIN"/>
    <property type="match status" value="1"/>
</dbReference>
<dbReference type="RefSeq" id="WP_005981745.1">
    <property type="nucleotide sequence ID" value="NZ_BAABXY010000001.1"/>
</dbReference>
<dbReference type="SUPFAM" id="SSF100950">
    <property type="entry name" value="NagB/RpiA/CoA transferase-like"/>
    <property type="match status" value="2"/>
</dbReference>